<dbReference type="Proteomes" id="UP000663791">
    <property type="component" value="Unassembled WGS sequence"/>
</dbReference>
<evidence type="ECO:0000313" key="3">
    <source>
        <dbReference type="EMBL" id="MBM9459311.1"/>
    </source>
</evidence>
<organism evidence="3 4">
    <name type="scientific">Nocardioides faecalis</name>
    <dbReference type="NCBI Taxonomy" id="2803858"/>
    <lineage>
        <taxon>Bacteria</taxon>
        <taxon>Bacillati</taxon>
        <taxon>Actinomycetota</taxon>
        <taxon>Actinomycetes</taxon>
        <taxon>Propionibacteriales</taxon>
        <taxon>Nocardioidaceae</taxon>
        <taxon>Nocardioides</taxon>
    </lineage>
</organism>
<sequence length="585" mass="60548">MTRRPSRAGSPVLVPGLLLGLLVALVASGCAHLPTTGPVVESRASQSADMRRASDIDARPPVAGASRSEVVSGFLDAMTAWPVQTGVAKQYLTVAAAEQWDPEQGTVVYSDTQPARESGGTVTVPLTSASSLDSAGAWRGPLAGDDLTLDFRVTVEDGEYRIADPVDALVVPSRWFQQRYRQVSLYFFDPLAQILVPEPVFVPVGEQLATSLVAGLLAGPPPQARGVVRTFVPDGLSVGLSVPVDAAGIARIALVGAAPRLTAGEAELMLAQLAWTLRQDSAVRALRVTVDGADLPLSGGGADYPVDRGEAFDPAGADATRLLYGVADGRLVWGPSDNLAVAKGVLGAKERGLVTVAARPDGAVVAVVDSGGSRLRIGGVRDTVGPSLRTVLSGGVLRRPTWDAAGRLWVLQERGGRAVVWVVDDRGARKVRVPGISGRSARQLLVSRDGTRLVAVVRGAAGDRVVGARVVLDPRGAVARAVAPFVLRPARGTRIRDLAWTGPSRIALLTPTVPGTLSEIDVASADGATGGDELSTIVAGDVIGLAADPSGTSPILAVLGDRLLDIVTQGEHDVPAGLTELDYPG</sequence>
<dbReference type="Pfam" id="PF25976">
    <property type="entry name" value="LpqB_N"/>
    <property type="match status" value="1"/>
</dbReference>
<evidence type="ECO:0000256" key="1">
    <source>
        <dbReference type="SAM" id="MobiDB-lite"/>
    </source>
</evidence>
<dbReference type="EMBL" id="JAERTX010000004">
    <property type="protein sequence ID" value="MBM9459311.1"/>
    <property type="molecule type" value="Genomic_DNA"/>
</dbReference>
<evidence type="ECO:0000313" key="4">
    <source>
        <dbReference type="Proteomes" id="UP000663791"/>
    </source>
</evidence>
<reference evidence="3" key="1">
    <citation type="submission" date="2021-01" db="EMBL/GenBank/DDBJ databases">
        <title>Novel species in genus Nocardioides.</title>
        <authorList>
            <person name="Zhang G."/>
        </authorList>
    </citation>
    <scope>NUCLEOTIDE SEQUENCE</scope>
    <source>
        <strain evidence="3">Zg-536</strain>
    </source>
</reference>
<name>A0A939BUW5_9ACTN</name>
<dbReference type="InterPro" id="IPR019606">
    <property type="entry name" value="GerMN"/>
</dbReference>
<comment type="caution">
    <text evidence="3">The sequence shown here is derived from an EMBL/GenBank/DDBJ whole genome shotgun (WGS) entry which is preliminary data.</text>
</comment>
<proteinExistence type="predicted"/>
<gene>
    <name evidence="3" type="ORF">JK386_05300</name>
</gene>
<keyword evidence="4" id="KW-1185">Reference proteome</keyword>
<accession>A0A939BUW5</accession>
<dbReference type="Pfam" id="PF10646">
    <property type="entry name" value="Germane"/>
    <property type="match status" value="1"/>
</dbReference>
<dbReference type="SMART" id="SM00909">
    <property type="entry name" value="Germane"/>
    <property type="match status" value="1"/>
</dbReference>
<evidence type="ECO:0000259" key="2">
    <source>
        <dbReference type="SMART" id="SM00909"/>
    </source>
</evidence>
<dbReference type="InterPro" id="IPR018910">
    <property type="entry name" value="LpqB_C"/>
</dbReference>
<protein>
    <submittedName>
        <fullName evidence="3">GerMN domain-containing protein</fullName>
    </submittedName>
</protein>
<feature type="region of interest" description="Disordered" evidence="1">
    <location>
        <begin position="36"/>
        <end position="62"/>
    </location>
</feature>
<feature type="domain" description="GerMN" evidence="2">
    <location>
        <begin position="209"/>
        <end position="299"/>
    </location>
</feature>
<dbReference type="PROSITE" id="PS51257">
    <property type="entry name" value="PROKAR_LIPOPROTEIN"/>
    <property type="match status" value="1"/>
</dbReference>
<dbReference type="AlphaFoldDB" id="A0A939BUW5"/>
<feature type="compositionally biased region" description="Basic and acidic residues" evidence="1">
    <location>
        <begin position="49"/>
        <end position="58"/>
    </location>
</feature>
<dbReference type="RefSeq" id="WP_205290615.1">
    <property type="nucleotide sequence ID" value="NZ_CP074406.1"/>
</dbReference>
<dbReference type="InterPro" id="IPR059026">
    <property type="entry name" value="LpqB_N"/>
</dbReference>
<dbReference type="SUPFAM" id="SSF63829">
    <property type="entry name" value="Calcium-dependent phosphotriesterase"/>
    <property type="match status" value="1"/>
</dbReference>
<dbReference type="Pfam" id="PF10647">
    <property type="entry name" value="Gmad1"/>
    <property type="match status" value="1"/>
</dbReference>